<gene>
    <name evidence="5" type="ORF">K1Y72_08710</name>
</gene>
<dbReference type="InterPro" id="IPR001932">
    <property type="entry name" value="PPM-type_phosphatase-like_dom"/>
</dbReference>
<name>A0ABS7FQ50_9ACTN</name>
<evidence type="ECO:0000313" key="5">
    <source>
        <dbReference type="EMBL" id="MBW8482441.1"/>
    </source>
</evidence>
<dbReference type="Gene3D" id="3.60.40.10">
    <property type="entry name" value="PPM-type phosphatase domain"/>
    <property type="match status" value="1"/>
</dbReference>
<proteinExistence type="predicted"/>
<dbReference type="Pfam" id="PF13185">
    <property type="entry name" value="GAF_2"/>
    <property type="match status" value="1"/>
</dbReference>
<evidence type="ECO:0000256" key="2">
    <source>
        <dbReference type="SAM" id="Coils"/>
    </source>
</evidence>
<dbReference type="PANTHER" id="PTHR43156:SF2">
    <property type="entry name" value="STAGE II SPORULATION PROTEIN E"/>
    <property type="match status" value="1"/>
</dbReference>
<sequence length="676" mass="71831">MGQDDDGARAREAERLRALEEVGLTARQDSGMERFARLVARTLDVPVALVSLVEADRQVFPGQVGLGEPWASSRWTPLSHSLCRHVVAGGRPLVLADARADELTCDNLAIPDLGVVAYAGMPLTDNRGNTLGSLVAVDTRPRTWTAGQLADLEDLAAACSVELRLRRISRQAMRSRRAAEAARAEAESANARAQAAGERLRGALDRTGMLLRAAEFLVDTTGVEEVRRRVRELMGGDLKPAYVGLMLAEDGRLRRVPDPDVPVAVETAHELYDPDGWPSGRAYTERRTVTVADRRQAAAEYSADTVRVLEETGLHAAIYLPLFGAGGVLGVLALAWDREHAVGGQERAVLTAIAGYTAQALERGMLLDERTSVARQLQEAMLTDLPTVPGLELAARYCPAGDRDQVGGDWYDAYPLRPAGEAAGRPAPIAVTVGDITGHDTRAAAVMGQARAMLRQADLDHRGHGPAHIVTAFERACETLPLEATGSLIHAHLAPLGDGSWEMTWTNAGHPPMLLTVPASGAAGPAGAGEHEASRHPCGCDGDCTCVQSGTCSESEADGTAGRDTAPAEVRAERLTGHDRLLWPGLPFGDRTDRTRVLPPGSTVLLYTDGLVERPGRSIDAAIDRTAGLLAGGAARPLPDLLEHLTLHAADGDPGDDVVVLAVRVPARPSREVPPT</sequence>
<evidence type="ECO:0000313" key="6">
    <source>
        <dbReference type="Proteomes" id="UP000774570"/>
    </source>
</evidence>
<organism evidence="5 6">
    <name type="scientific">Actinomadura parmotrematis</name>
    <dbReference type="NCBI Taxonomy" id="2864039"/>
    <lineage>
        <taxon>Bacteria</taxon>
        <taxon>Bacillati</taxon>
        <taxon>Actinomycetota</taxon>
        <taxon>Actinomycetes</taxon>
        <taxon>Streptosporangiales</taxon>
        <taxon>Thermomonosporaceae</taxon>
        <taxon>Actinomadura</taxon>
    </lineage>
</organism>
<dbReference type="Gene3D" id="3.30.450.40">
    <property type="match status" value="2"/>
</dbReference>
<dbReference type="Pfam" id="PF07228">
    <property type="entry name" value="SpoIIE"/>
    <property type="match status" value="2"/>
</dbReference>
<dbReference type="Proteomes" id="UP000774570">
    <property type="component" value="Unassembled WGS sequence"/>
</dbReference>
<reference evidence="5 6" key="1">
    <citation type="submission" date="2021-07" db="EMBL/GenBank/DDBJ databases">
        <title>Actinomadura sp. PM05-2 isolated from lichen.</title>
        <authorList>
            <person name="Somphong A."/>
            <person name="Phongsopitanun W."/>
            <person name="Tanasupawat S."/>
            <person name="Peongsungnone V."/>
        </authorList>
    </citation>
    <scope>NUCLEOTIDE SEQUENCE [LARGE SCALE GENOMIC DNA]</scope>
    <source>
        <strain evidence="5 6">PM05-2</strain>
    </source>
</reference>
<dbReference type="InterPro" id="IPR052016">
    <property type="entry name" value="Bact_Sigma-Reg"/>
</dbReference>
<dbReference type="SMART" id="SM00065">
    <property type="entry name" value="GAF"/>
    <property type="match status" value="2"/>
</dbReference>
<keyword evidence="2" id="KW-0175">Coiled coil</keyword>
<dbReference type="RefSeq" id="WP_220164958.1">
    <property type="nucleotide sequence ID" value="NZ_JAIBOA010000004.1"/>
</dbReference>
<dbReference type="InterPro" id="IPR029016">
    <property type="entry name" value="GAF-like_dom_sf"/>
</dbReference>
<dbReference type="PANTHER" id="PTHR43156">
    <property type="entry name" value="STAGE II SPORULATION PROTEIN E-RELATED"/>
    <property type="match status" value="1"/>
</dbReference>
<dbReference type="InterPro" id="IPR003018">
    <property type="entry name" value="GAF"/>
</dbReference>
<dbReference type="SMART" id="SM00331">
    <property type="entry name" value="PP2C_SIG"/>
    <property type="match status" value="1"/>
</dbReference>
<keyword evidence="1" id="KW-0378">Hydrolase</keyword>
<dbReference type="EMBL" id="JAIBOA010000004">
    <property type="protein sequence ID" value="MBW8482441.1"/>
    <property type="molecule type" value="Genomic_DNA"/>
</dbReference>
<feature type="domain" description="GAF" evidence="3">
    <location>
        <begin position="222"/>
        <end position="371"/>
    </location>
</feature>
<evidence type="ECO:0000256" key="1">
    <source>
        <dbReference type="ARBA" id="ARBA00022801"/>
    </source>
</evidence>
<protein>
    <submittedName>
        <fullName evidence="5">SpoIIE family protein phosphatase</fullName>
    </submittedName>
</protein>
<dbReference type="InterPro" id="IPR036457">
    <property type="entry name" value="PPM-type-like_dom_sf"/>
</dbReference>
<dbReference type="Pfam" id="PF01590">
    <property type="entry name" value="GAF"/>
    <property type="match status" value="1"/>
</dbReference>
<evidence type="ECO:0000259" key="3">
    <source>
        <dbReference type="SMART" id="SM00065"/>
    </source>
</evidence>
<comment type="caution">
    <text evidence="5">The sequence shown here is derived from an EMBL/GenBank/DDBJ whole genome shotgun (WGS) entry which is preliminary data.</text>
</comment>
<evidence type="ECO:0000259" key="4">
    <source>
        <dbReference type="SMART" id="SM00331"/>
    </source>
</evidence>
<accession>A0ABS7FQ50</accession>
<feature type="domain" description="PPM-type phosphatase" evidence="4">
    <location>
        <begin position="388"/>
        <end position="665"/>
    </location>
</feature>
<feature type="coiled-coil region" evidence="2">
    <location>
        <begin position="165"/>
        <end position="199"/>
    </location>
</feature>
<dbReference type="SUPFAM" id="SSF55781">
    <property type="entry name" value="GAF domain-like"/>
    <property type="match status" value="2"/>
</dbReference>
<feature type="domain" description="GAF" evidence="3">
    <location>
        <begin position="27"/>
        <end position="173"/>
    </location>
</feature>
<keyword evidence="6" id="KW-1185">Reference proteome</keyword>